<evidence type="ECO:0000256" key="2">
    <source>
        <dbReference type="SAM" id="MobiDB-lite"/>
    </source>
</evidence>
<reference evidence="5" key="1">
    <citation type="submission" date="2022-12" db="EMBL/GenBank/DDBJ databases">
        <authorList>
            <person name="Petersen C."/>
        </authorList>
    </citation>
    <scope>NUCLEOTIDE SEQUENCE</scope>
    <source>
        <strain evidence="5">IBT 17660</strain>
    </source>
</reference>
<name>A0A9W9WJ08_9EURO</name>
<dbReference type="PANTHER" id="PTHR10039:SF17">
    <property type="entry name" value="FUNGAL STAND N-TERMINAL GOODBYE DOMAIN-CONTAINING PROTEIN-RELATED"/>
    <property type="match status" value="1"/>
</dbReference>
<dbReference type="OrthoDB" id="2913095at2759"/>
<feature type="region of interest" description="Disordered" evidence="2">
    <location>
        <begin position="1"/>
        <end position="99"/>
    </location>
</feature>
<dbReference type="Pfam" id="PF17109">
    <property type="entry name" value="Goodbye"/>
    <property type="match status" value="1"/>
</dbReference>
<feature type="compositionally biased region" description="Polar residues" evidence="2">
    <location>
        <begin position="31"/>
        <end position="43"/>
    </location>
</feature>
<evidence type="ECO:0000313" key="5">
    <source>
        <dbReference type="EMBL" id="KAJ5465562.1"/>
    </source>
</evidence>
<feature type="domain" description="Fungal STAND N-terminal Goodbye" evidence="3">
    <location>
        <begin position="128"/>
        <end position="228"/>
    </location>
</feature>
<dbReference type="InterPro" id="IPR031350">
    <property type="entry name" value="Goodbye_dom"/>
</dbReference>
<evidence type="ECO:0000259" key="3">
    <source>
        <dbReference type="Pfam" id="PF17109"/>
    </source>
</evidence>
<evidence type="ECO:0008006" key="7">
    <source>
        <dbReference type="Google" id="ProtNLM"/>
    </source>
</evidence>
<dbReference type="AlphaFoldDB" id="A0A9W9WJ08"/>
<keyword evidence="6" id="KW-1185">Reference proteome</keyword>
<organism evidence="5 6">
    <name type="scientific">Penicillium desertorum</name>
    <dbReference type="NCBI Taxonomy" id="1303715"/>
    <lineage>
        <taxon>Eukaryota</taxon>
        <taxon>Fungi</taxon>
        <taxon>Dikarya</taxon>
        <taxon>Ascomycota</taxon>
        <taxon>Pezizomycotina</taxon>
        <taxon>Eurotiomycetes</taxon>
        <taxon>Eurotiomycetidae</taxon>
        <taxon>Eurotiales</taxon>
        <taxon>Aspergillaceae</taxon>
        <taxon>Penicillium</taxon>
    </lineage>
</organism>
<gene>
    <name evidence="5" type="ORF">N7530_009349</name>
</gene>
<reference evidence="5" key="2">
    <citation type="journal article" date="2023" name="IMA Fungus">
        <title>Comparative genomic study of the Penicillium genus elucidates a diverse pangenome and 15 lateral gene transfer events.</title>
        <authorList>
            <person name="Petersen C."/>
            <person name="Sorensen T."/>
            <person name="Nielsen M.R."/>
            <person name="Sondergaard T.E."/>
            <person name="Sorensen J.L."/>
            <person name="Fitzpatrick D.A."/>
            <person name="Frisvad J.C."/>
            <person name="Nielsen K.L."/>
        </authorList>
    </citation>
    <scope>NUCLEOTIDE SEQUENCE</scope>
    <source>
        <strain evidence="5">IBT 17660</strain>
    </source>
</reference>
<feature type="domain" description="Nephrocystin 3-like N-terminal" evidence="4">
    <location>
        <begin position="361"/>
        <end position="497"/>
    </location>
</feature>
<feature type="compositionally biased region" description="Pro residues" evidence="2">
    <location>
        <begin position="45"/>
        <end position="55"/>
    </location>
</feature>
<sequence length="501" mass="55323">MNYTRRTTRVGQLKEAGKKSTFEQNPPAAQLSPSSHPQSDQSKPTQPPAAQPLSPPASKDVQPLTVEPSIMQSPQSEPAHTAPDDRLASRVPGGAPLGIDATENAELTKIWLQVQEKVSQLAAREGKQVKNGLDGDDVIANLDASQEKKEESTTRKAVKTAFGRTMGLIKTVGGIVADGASTVFAPAGQCYNVISFLINAYDGYQGAFEGLADLLDSCSAHLGRLDYYVKAKMDARLSKVAAEQLSLFVDICDAALQLRYSAGHKFKTGIKIAFLQENDIQDLLGRMEKLATKERGLRVVEMMVQNDADQKERVETEGQERTLKDVLAFDKHSDRWNSTNSELMDLWQTEYNDIRKNVVPGTGKWLLSHTMFQSWVSDFTFSPILGLEGTSSTGKSYLTSSAIRYLQKDMATQSPDLRHVVAFFFLDRGESGQGFDVAAKSLIWQLSKKDVPYMKSASRISRTVKTLDPNEIIPKLLLENTELEHMDAVFYLVIDGIPLFI</sequence>
<dbReference type="InterPro" id="IPR056884">
    <property type="entry name" value="NPHP3-like_N"/>
</dbReference>
<dbReference type="Proteomes" id="UP001147760">
    <property type="component" value="Unassembled WGS sequence"/>
</dbReference>
<evidence type="ECO:0000256" key="1">
    <source>
        <dbReference type="ARBA" id="ARBA00022737"/>
    </source>
</evidence>
<evidence type="ECO:0000313" key="6">
    <source>
        <dbReference type="Proteomes" id="UP001147760"/>
    </source>
</evidence>
<accession>A0A9W9WJ08</accession>
<keyword evidence="1" id="KW-0677">Repeat</keyword>
<evidence type="ECO:0000259" key="4">
    <source>
        <dbReference type="Pfam" id="PF24883"/>
    </source>
</evidence>
<dbReference type="PANTHER" id="PTHR10039">
    <property type="entry name" value="AMELOGENIN"/>
    <property type="match status" value="1"/>
</dbReference>
<dbReference type="EMBL" id="JAPWDO010000006">
    <property type="protein sequence ID" value="KAJ5465562.1"/>
    <property type="molecule type" value="Genomic_DNA"/>
</dbReference>
<dbReference type="Pfam" id="PF24883">
    <property type="entry name" value="NPHP3_N"/>
    <property type="match status" value="1"/>
</dbReference>
<comment type="caution">
    <text evidence="5">The sequence shown here is derived from an EMBL/GenBank/DDBJ whole genome shotgun (WGS) entry which is preliminary data.</text>
</comment>
<proteinExistence type="predicted"/>
<protein>
    <recommendedName>
        <fullName evidence="7">Fungal STAND N-terminal Goodbye domain-containing protein</fullName>
    </recommendedName>
</protein>